<dbReference type="Pfam" id="PF01810">
    <property type="entry name" value="LysE"/>
    <property type="match status" value="1"/>
</dbReference>
<dbReference type="AlphaFoldDB" id="A0A1I6PLB6"/>
<evidence type="ECO:0000256" key="5">
    <source>
        <dbReference type="ARBA" id="ARBA00023136"/>
    </source>
</evidence>
<feature type="transmembrane region" description="Helical" evidence="6">
    <location>
        <begin position="38"/>
        <end position="62"/>
    </location>
</feature>
<organism evidence="7 8">
    <name type="scientific">Acinetobacter bohemicus</name>
    <dbReference type="NCBI Taxonomy" id="1435036"/>
    <lineage>
        <taxon>Bacteria</taxon>
        <taxon>Pseudomonadati</taxon>
        <taxon>Pseudomonadota</taxon>
        <taxon>Gammaproteobacteria</taxon>
        <taxon>Moraxellales</taxon>
        <taxon>Moraxellaceae</taxon>
        <taxon>Acinetobacter</taxon>
    </lineage>
</organism>
<dbReference type="GO" id="GO:0005886">
    <property type="term" value="C:plasma membrane"/>
    <property type="evidence" value="ECO:0007669"/>
    <property type="project" value="UniProtKB-SubCell"/>
</dbReference>
<keyword evidence="5 6" id="KW-0472">Membrane</keyword>
<feature type="transmembrane region" description="Helical" evidence="6">
    <location>
        <begin position="146"/>
        <end position="166"/>
    </location>
</feature>
<gene>
    <name evidence="7" type="ORF">SAMN05444586_1002172</name>
</gene>
<evidence type="ECO:0000256" key="2">
    <source>
        <dbReference type="ARBA" id="ARBA00022475"/>
    </source>
</evidence>
<feature type="transmembrane region" description="Helical" evidence="6">
    <location>
        <begin position="178"/>
        <end position="199"/>
    </location>
</feature>
<dbReference type="PANTHER" id="PTHR30086">
    <property type="entry name" value="ARGININE EXPORTER PROTEIN ARGO"/>
    <property type="match status" value="1"/>
</dbReference>
<dbReference type="EMBL" id="FOZU01000002">
    <property type="protein sequence ID" value="SFS40845.1"/>
    <property type="molecule type" value="Genomic_DNA"/>
</dbReference>
<accession>A0A1I6PLB6</accession>
<evidence type="ECO:0000256" key="3">
    <source>
        <dbReference type="ARBA" id="ARBA00022692"/>
    </source>
</evidence>
<evidence type="ECO:0000256" key="4">
    <source>
        <dbReference type="ARBA" id="ARBA00022989"/>
    </source>
</evidence>
<keyword evidence="4 6" id="KW-1133">Transmembrane helix</keyword>
<dbReference type="PANTHER" id="PTHR30086:SF20">
    <property type="entry name" value="ARGININE EXPORTER PROTEIN ARGO-RELATED"/>
    <property type="match status" value="1"/>
</dbReference>
<keyword evidence="8" id="KW-1185">Reference proteome</keyword>
<proteinExistence type="predicted"/>
<name>A0A1I6PLB6_9GAMM</name>
<comment type="subcellular location">
    <subcellularLocation>
        <location evidence="1">Cell membrane</location>
        <topology evidence="1">Multi-pass membrane protein</topology>
    </subcellularLocation>
</comment>
<dbReference type="RefSeq" id="WP_074943684.1">
    <property type="nucleotide sequence ID" value="NZ_FOZU01000002.1"/>
</dbReference>
<reference evidence="8" key="1">
    <citation type="submission" date="2016-10" db="EMBL/GenBank/DDBJ databases">
        <authorList>
            <person name="Varghese N."/>
            <person name="Submissions S."/>
        </authorList>
    </citation>
    <scope>NUCLEOTIDE SEQUENCE [LARGE SCALE GENOMIC DNA]</scope>
    <source>
        <strain evidence="8">ANC 5076</strain>
    </source>
</reference>
<keyword evidence="3 6" id="KW-0812">Transmembrane</keyword>
<sequence length="204" mass="21643">MSLNILLAFWGVSILFVMTPGIDWAYAISSGIQGKRVLPAVTGLLTGHLMAALIVAAGVGTLVANQPVLLQVLTAVGAVYLLWMGLSLSMRPATISSDQVVLASSKSWYIRGVYLSGLNPKVLLLFLALLPPFIDPQAALSPTSQIVLLAGIHLISCAAVYFLVGFSAQKVLGTRPQAAMMVSRVSGALMMLIAMILLLEQFYV</sequence>
<evidence type="ECO:0000256" key="1">
    <source>
        <dbReference type="ARBA" id="ARBA00004651"/>
    </source>
</evidence>
<protein>
    <submittedName>
        <fullName evidence="7">Threonine/homoserine/homoserine lactone efflux protein</fullName>
    </submittedName>
</protein>
<evidence type="ECO:0000313" key="7">
    <source>
        <dbReference type="EMBL" id="SFS40845.1"/>
    </source>
</evidence>
<dbReference type="InterPro" id="IPR001123">
    <property type="entry name" value="LeuE-type"/>
</dbReference>
<dbReference type="Proteomes" id="UP000182827">
    <property type="component" value="Unassembled WGS sequence"/>
</dbReference>
<keyword evidence="2" id="KW-1003">Cell membrane</keyword>
<evidence type="ECO:0000313" key="8">
    <source>
        <dbReference type="Proteomes" id="UP000182827"/>
    </source>
</evidence>
<feature type="transmembrane region" description="Helical" evidence="6">
    <location>
        <begin position="6"/>
        <end position="26"/>
    </location>
</feature>
<feature type="transmembrane region" description="Helical" evidence="6">
    <location>
        <begin position="68"/>
        <end position="88"/>
    </location>
</feature>
<dbReference type="GO" id="GO:0015171">
    <property type="term" value="F:amino acid transmembrane transporter activity"/>
    <property type="evidence" value="ECO:0007669"/>
    <property type="project" value="TreeGrafter"/>
</dbReference>
<evidence type="ECO:0000256" key="6">
    <source>
        <dbReference type="SAM" id="Phobius"/>
    </source>
</evidence>
<feature type="transmembrane region" description="Helical" evidence="6">
    <location>
        <begin position="108"/>
        <end position="134"/>
    </location>
</feature>